<gene>
    <name evidence="1" type="ORF">TM448A02429_0005</name>
    <name evidence="2" type="ORF">TM448B00955_0028</name>
</gene>
<sequence>MRYRIYFKHEDVPEKDWQVREIEADGVAYRICDDHGHVVFGEPWSKKPIVFNTLGGREPGCYC</sequence>
<accession>A0A6H1ZWR1</accession>
<reference evidence="1" key="1">
    <citation type="submission" date="2020-03" db="EMBL/GenBank/DDBJ databases">
        <title>The deep terrestrial virosphere.</title>
        <authorList>
            <person name="Holmfeldt K."/>
            <person name="Nilsson E."/>
            <person name="Simone D."/>
            <person name="Lopez-Fernandez M."/>
            <person name="Wu X."/>
            <person name="de Brujin I."/>
            <person name="Lundin D."/>
            <person name="Andersson A."/>
            <person name="Bertilsson S."/>
            <person name="Dopson M."/>
        </authorList>
    </citation>
    <scope>NUCLEOTIDE SEQUENCE</scope>
    <source>
        <strain evidence="1">TM448A02429</strain>
        <strain evidence="2">TM448B00955</strain>
    </source>
</reference>
<dbReference type="AlphaFoldDB" id="A0A6H1ZWR1"/>
<organism evidence="1">
    <name type="scientific">viral metagenome</name>
    <dbReference type="NCBI Taxonomy" id="1070528"/>
    <lineage>
        <taxon>unclassified sequences</taxon>
        <taxon>metagenomes</taxon>
        <taxon>organismal metagenomes</taxon>
    </lineage>
</organism>
<proteinExistence type="predicted"/>
<evidence type="ECO:0000313" key="2">
    <source>
        <dbReference type="EMBL" id="QJH97263.1"/>
    </source>
</evidence>
<dbReference type="EMBL" id="MT144679">
    <property type="protein sequence ID" value="QJH97263.1"/>
    <property type="molecule type" value="Genomic_DNA"/>
</dbReference>
<name>A0A6H1ZWR1_9ZZZZ</name>
<dbReference type="EMBL" id="MT144305">
    <property type="protein sequence ID" value="QJA52004.1"/>
    <property type="molecule type" value="Genomic_DNA"/>
</dbReference>
<protein>
    <submittedName>
        <fullName evidence="1">Uncharacterized protein</fullName>
    </submittedName>
</protein>
<evidence type="ECO:0000313" key="1">
    <source>
        <dbReference type="EMBL" id="QJA52004.1"/>
    </source>
</evidence>